<dbReference type="PROSITE" id="PS51848">
    <property type="entry name" value="BMERB"/>
    <property type="match status" value="1"/>
</dbReference>
<dbReference type="AlphaFoldDB" id="A0A914WZ52"/>
<dbReference type="PANTHER" id="PTHR23167">
    <property type="entry name" value="CALPONIN HOMOLOGY DOMAIN-CONTAINING PROTEIN DDB_G0272472-RELATED"/>
    <property type="match status" value="1"/>
</dbReference>
<dbReference type="InterPro" id="IPR022735">
    <property type="entry name" value="bMERB_dom"/>
</dbReference>
<organism evidence="3 4">
    <name type="scientific">Plectus sambesii</name>
    <dbReference type="NCBI Taxonomy" id="2011161"/>
    <lineage>
        <taxon>Eukaryota</taxon>
        <taxon>Metazoa</taxon>
        <taxon>Ecdysozoa</taxon>
        <taxon>Nematoda</taxon>
        <taxon>Chromadorea</taxon>
        <taxon>Plectida</taxon>
        <taxon>Plectina</taxon>
        <taxon>Plectoidea</taxon>
        <taxon>Plectidae</taxon>
        <taxon>Plectus</taxon>
    </lineage>
</organism>
<keyword evidence="3" id="KW-1185">Reference proteome</keyword>
<feature type="region of interest" description="Disordered" evidence="1">
    <location>
        <begin position="1"/>
        <end position="23"/>
    </location>
</feature>
<feature type="domain" description="BMERB" evidence="2">
    <location>
        <begin position="36"/>
        <end position="179"/>
    </location>
</feature>
<dbReference type="Proteomes" id="UP000887566">
    <property type="component" value="Unplaced"/>
</dbReference>
<proteinExistence type="predicted"/>
<dbReference type="SMART" id="SM01203">
    <property type="entry name" value="DUF3585"/>
    <property type="match status" value="1"/>
</dbReference>
<evidence type="ECO:0000256" key="1">
    <source>
        <dbReference type="SAM" id="MobiDB-lite"/>
    </source>
</evidence>
<name>A0A914WZ52_9BILA</name>
<dbReference type="PANTHER" id="PTHR23167:SF54">
    <property type="entry name" value="[F-ACTIN]-MONOOXYGENASE MICAL"/>
    <property type="match status" value="1"/>
</dbReference>
<protein>
    <submittedName>
        <fullName evidence="4">BMERB domain-containing protein</fullName>
    </submittedName>
</protein>
<accession>A0A914WZ52</accession>
<evidence type="ECO:0000259" key="2">
    <source>
        <dbReference type="PROSITE" id="PS51848"/>
    </source>
</evidence>
<evidence type="ECO:0000313" key="3">
    <source>
        <dbReference type="Proteomes" id="UP000887566"/>
    </source>
</evidence>
<evidence type="ECO:0000313" key="4">
    <source>
        <dbReference type="WBParaSite" id="PSAMB.scaffold5988size10428.g27698.t1"/>
    </source>
</evidence>
<dbReference type="Pfam" id="PF12130">
    <property type="entry name" value="bMERB_dom"/>
    <property type="match status" value="1"/>
</dbReference>
<dbReference type="WBParaSite" id="PSAMB.scaffold5988size10428.g27698.t1">
    <property type="protein sequence ID" value="PSAMB.scaffold5988size10428.g27698.t1"/>
    <property type="gene ID" value="PSAMB.scaffold5988size10428.g27698"/>
</dbReference>
<reference evidence="4" key="1">
    <citation type="submission" date="2022-11" db="UniProtKB">
        <authorList>
            <consortium name="WormBaseParasite"/>
        </authorList>
    </citation>
    <scope>IDENTIFICATION</scope>
</reference>
<sequence length="205" mass="24041">MDSAGDVRARLNRSNDSAASEREIKKIQRAAERIVRQNEQNRQRKGQDIQRRLQEVEVRRAEVDATGAELEKRLTAEPENRWVLEQWLLFVNEREQLDRLETDLSLRAQEVELENKHSMLQTQLKAQMTNVHQTSKDDIESQRRLLDDMLKVVEQRDTLVSQMERERLKDKQADKHMKDILDKKGYSYANFGPVFLADGKLTSLV</sequence>
<dbReference type="InterPro" id="IPR050540">
    <property type="entry name" value="F-actin_Monoox_Mical"/>
</dbReference>